<dbReference type="PRINTS" id="PR00081">
    <property type="entry name" value="GDHRDH"/>
</dbReference>
<comment type="similarity">
    <text evidence="1">Belongs to the short-chain dehydrogenases/reductases (SDR) family.</text>
</comment>
<dbReference type="PANTHER" id="PTHR42760:SF135">
    <property type="entry name" value="BLL7886 PROTEIN"/>
    <property type="match status" value="1"/>
</dbReference>
<dbReference type="PROSITE" id="PS00061">
    <property type="entry name" value="ADH_SHORT"/>
    <property type="match status" value="1"/>
</dbReference>
<dbReference type="OrthoDB" id="9803333at2"/>
<evidence type="ECO:0000313" key="3">
    <source>
        <dbReference type="Proteomes" id="UP000049983"/>
    </source>
</evidence>
<dbReference type="NCBIfam" id="NF009386">
    <property type="entry name" value="PRK12745.1"/>
    <property type="match status" value="1"/>
</dbReference>
<dbReference type="GO" id="GO:0004316">
    <property type="term" value="F:3-oxoacyl-[acyl-carrier-protein] reductase (NADPH) activity"/>
    <property type="evidence" value="ECO:0007669"/>
    <property type="project" value="UniProtKB-EC"/>
</dbReference>
<keyword evidence="2" id="KW-0560">Oxidoreductase</keyword>
<dbReference type="SUPFAM" id="SSF51735">
    <property type="entry name" value="NAD(P)-binding Rossmann-fold domains"/>
    <property type="match status" value="1"/>
</dbReference>
<reference evidence="3" key="1">
    <citation type="submission" date="2015-07" db="EMBL/GenBank/DDBJ databases">
        <authorList>
            <person name="Rodrigo-Torres Lidia"/>
            <person name="Arahal R.David."/>
        </authorList>
    </citation>
    <scope>NUCLEOTIDE SEQUENCE [LARGE SCALE GENOMIC DNA]</scope>
    <source>
        <strain evidence="3">CECT 5096</strain>
    </source>
</reference>
<gene>
    <name evidence="2" type="primary">fabG_11</name>
    <name evidence="2" type="ORF">LA5096_02315</name>
</gene>
<evidence type="ECO:0000256" key="1">
    <source>
        <dbReference type="ARBA" id="ARBA00006484"/>
    </source>
</evidence>
<dbReference type="EMBL" id="CXWC01000010">
    <property type="protein sequence ID" value="CTQ69961.1"/>
    <property type="molecule type" value="Genomic_DNA"/>
</dbReference>
<dbReference type="AlphaFoldDB" id="A0A0M7A5T8"/>
<proteinExistence type="inferred from homology"/>
<organism evidence="2 3">
    <name type="scientific">Roseibium album</name>
    <dbReference type="NCBI Taxonomy" id="311410"/>
    <lineage>
        <taxon>Bacteria</taxon>
        <taxon>Pseudomonadati</taxon>
        <taxon>Pseudomonadota</taxon>
        <taxon>Alphaproteobacteria</taxon>
        <taxon>Hyphomicrobiales</taxon>
        <taxon>Stappiaceae</taxon>
        <taxon>Roseibium</taxon>
    </lineage>
</organism>
<sequence>MTGQAVLVSGASRGIGLAAAKALAAEGFAVALNGPLDDDELRNAVREVRSIGVAAVAAPFDVADLGKHEAALDAIEAVLGPLTTLVNNAGVGVLQRGDPLDVSEESWDRCLEVNAKAMFFLTKAFAARVLTRTRNPEIFHAIVNVTSSNAVAVAVPRSEYCASKAAAAMVSKIWAVRLGAENIAVYDVQPGLVETDMTAPVISQYEDRARAGLTLFPRVGQPEDMGAIIAALASGKLPYTTGQAISADAGMLVPRF</sequence>
<evidence type="ECO:0000313" key="2">
    <source>
        <dbReference type="EMBL" id="CTQ69961.1"/>
    </source>
</evidence>
<keyword evidence="3" id="KW-1185">Reference proteome</keyword>
<dbReference type="STRING" id="311410.LA5095_01060"/>
<dbReference type="EC" id="1.1.1.100" evidence="2"/>
<dbReference type="PRINTS" id="PR00080">
    <property type="entry name" value="SDRFAMILY"/>
</dbReference>
<protein>
    <submittedName>
        <fullName evidence="2">3-oxoacyl-[acyl-carrier-protein] reductase FabG</fullName>
        <ecNumber evidence="2">1.1.1.100</ecNumber>
    </submittedName>
</protein>
<dbReference type="GO" id="GO:0030497">
    <property type="term" value="P:fatty acid elongation"/>
    <property type="evidence" value="ECO:0007669"/>
    <property type="project" value="TreeGrafter"/>
</dbReference>
<dbReference type="Proteomes" id="UP000049983">
    <property type="component" value="Unassembled WGS sequence"/>
</dbReference>
<dbReference type="Gene3D" id="3.40.50.720">
    <property type="entry name" value="NAD(P)-binding Rossmann-like Domain"/>
    <property type="match status" value="1"/>
</dbReference>
<dbReference type="RefSeq" id="WP_055112827.1">
    <property type="nucleotide sequence ID" value="NZ_CXWA01000001.1"/>
</dbReference>
<name>A0A0M7A5T8_9HYPH</name>
<dbReference type="InterPro" id="IPR036291">
    <property type="entry name" value="NAD(P)-bd_dom_sf"/>
</dbReference>
<dbReference type="GeneID" id="97669705"/>
<accession>A0A0M7A5T8</accession>
<dbReference type="Pfam" id="PF13561">
    <property type="entry name" value="adh_short_C2"/>
    <property type="match status" value="1"/>
</dbReference>
<dbReference type="InterPro" id="IPR002347">
    <property type="entry name" value="SDR_fam"/>
</dbReference>
<dbReference type="InterPro" id="IPR020904">
    <property type="entry name" value="Sc_DH/Rdtase_CS"/>
</dbReference>
<dbReference type="PANTHER" id="PTHR42760">
    <property type="entry name" value="SHORT-CHAIN DEHYDROGENASES/REDUCTASES FAMILY MEMBER"/>
    <property type="match status" value="1"/>
</dbReference>